<protein>
    <submittedName>
        <fullName evidence="2">Uncharacterized protein</fullName>
    </submittedName>
</protein>
<dbReference type="STRING" id="151549.A0A4C1TC41"/>
<keyword evidence="3" id="KW-1185">Reference proteome</keyword>
<name>A0A4C1TC41_EUMVA</name>
<dbReference type="AlphaFoldDB" id="A0A4C1TC41"/>
<feature type="compositionally biased region" description="Polar residues" evidence="1">
    <location>
        <begin position="1"/>
        <end position="11"/>
    </location>
</feature>
<dbReference type="EMBL" id="BGZK01000044">
    <property type="protein sequence ID" value="GBP11008.1"/>
    <property type="molecule type" value="Genomic_DNA"/>
</dbReference>
<evidence type="ECO:0000313" key="3">
    <source>
        <dbReference type="Proteomes" id="UP000299102"/>
    </source>
</evidence>
<evidence type="ECO:0000313" key="2">
    <source>
        <dbReference type="EMBL" id="GBP11008.1"/>
    </source>
</evidence>
<reference evidence="2 3" key="1">
    <citation type="journal article" date="2019" name="Commun. Biol.">
        <title>The bagworm genome reveals a unique fibroin gene that provides high tensile strength.</title>
        <authorList>
            <person name="Kono N."/>
            <person name="Nakamura H."/>
            <person name="Ohtoshi R."/>
            <person name="Tomita M."/>
            <person name="Numata K."/>
            <person name="Arakawa K."/>
        </authorList>
    </citation>
    <scope>NUCLEOTIDE SEQUENCE [LARGE SCALE GENOMIC DNA]</scope>
</reference>
<proteinExistence type="predicted"/>
<evidence type="ECO:0000256" key="1">
    <source>
        <dbReference type="SAM" id="MobiDB-lite"/>
    </source>
</evidence>
<feature type="region of interest" description="Disordered" evidence="1">
    <location>
        <begin position="1"/>
        <end position="27"/>
    </location>
</feature>
<accession>A0A4C1TC41</accession>
<organism evidence="2 3">
    <name type="scientific">Eumeta variegata</name>
    <name type="common">Bagworm moth</name>
    <name type="synonym">Eumeta japonica</name>
    <dbReference type="NCBI Taxonomy" id="151549"/>
    <lineage>
        <taxon>Eukaryota</taxon>
        <taxon>Metazoa</taxon>
        <taxon>Ecdysozoa</taxon>
        <taxon>Arthropoda</taxon>
        <taxon>Hexapoda</taxon>
        <taxon>Insecta</taxon>
        <taxon>Pterygota</taxon>
        <taxon>Neoptera</taxon>
        <taxon>Endopterygota</taxon>
        <taxon>Lepidoptera</taxon>
        <taxon>Glossata</taxon>
        <taxon>Ditrysia</taxon>
        <taxon>Tineoidea</taxon>
        <taxon>Psychidae</taxon>
        <taxon>Oiketicinae</taxon>
        <taxon>Eumeta</taxon>
    </lineage>
</organism>
<comment type="caution">
    <text evidence="2">The sequence shown here is derived from an EMBL/GenBank/DDBJ whole genome shotgun (WGS) entry which is preliminary data.</text>
</comment>
<dbReference type="OrthoDB" id="6929620at2759"/>
<sequence length="139" mass="16022">MLNLPPSNQAHSPPPTHVEYLEGDAPAPAPPPRPIRPLFCFFYSPPVKNWALKFGVDLWEFGHHFTKTNQMKNSVYRNRSRDRSDAGAQKRNVSARLIFSPSAPHSTYVCFQNLKMREGRDMRILVFLVRTHTKMPYLS</sequence>
<dbReference type="Proteomes" id="UP000299102">
    <property type="component" value="Unassembled WGS sequence"/>
</dbReference>
<gene>
    <name evidence="2" type="ORF">EVAR_79689_1</name>
</gene>